<feature type="transmembrane region" description="Helical" evidence="6">
    <location>
        <begin position="704"/>
        <end position="725"/>
    </location>
</feature>
<feature type="transmembrane region" description="Helical" evidence="6">
    <location>
        <begin position="447"/>
        <end position="465"/>
    </location>
</feature>
<evidence type="ECO:0000259" key="7">
    <source>
        <dbReference type="Pfam" id="PF03176"/>
    </source>
</evidence>
<dbReference type="EMBL" id="BPTR01000001">
    <property type="protein sequence ID" value="GJG27680.1"/>
    <property type="molecule type" value="Genomic_DNA"/>
</dbReference>
<dbReference type="GO" id="GO:0005886">
    <property type="term" value="C:plasma membrane"/>
    <property type="evidence" value="ECO:0007669"/>
    <property type="project" value="UniProtKB-SubCell"/>
</dbReference>
<feature type="transmembrane region" description="Helical" evidence="6">
    <location>
        <begin position="395"/>
        <end position="418"/>
    </location>
</feature>
<reference evidence="8" key="1">
    <citation type="submission" date="2021-08" db="EMBL/GenBank/DDBJ databases">
        <title>Prevotella lacticifex sp. nov., isolated from rumen of cow.</title>
        <authorList>
            <person name="Shinkai T."/>
            <person name="Ikeyama N."/>
            <person name="Kumagai M."/>
            <person name="Ohmori H."/>
            <person name="Sakamoto M."/>
            <person name="Ohkuma M."/>
            <person name="Mitsumori M."/>
        </authorList>
    </citation>
    <scope>NUCLEOTIDE SEQUENCE</scope>
    <source>
        <strain evidence="8">DSM 11371</strain>
    </source>
</reference>
<protein>
    <recommendedName>
        <fullName evidence="7">Membrane transport protein MMPL domain-containing protein</fullName>
    </recommendedName>
</protein>
<evidence type="ECO:0000313" key="8">
    <source>
        <dbReference type="EMBL" id="GJG27680.1"/>
    </source>
</evidence>
<feature type="domain" description="Membrane transport protein MMPL" evidence="7">
    <location>
        <begin position="664"/>
        <end position="826"/>
    </location>
</feature>
<feature type="transmembrane region" description="Helical" evidence="6">
    <location>
        <begin position="329"/>
        <end position="350"/>
    </location>
</feature>
<evidence type="ECO:0000256" key="1">
    <source>
        <dbReference type="ARBA" id="ARBA00004651"/>
    </source>
</evidence>
<feature type="transmembrane region" description="Helical" evidence="6">
    <location>
        <begin position="731"/>
        <end position="750"/>
    </location>
</feature>
<dbReference type="InterPro" id="IPR050545">
    <property type="entry name" value="Mycobact_MmpL"/>
</dbReference>
<name>A0AA37HVN6_SEGBR</name>
<evidence type="ECO:0000256" key="4">
    <source>
        <dbReference type="ARBA" id="ARBA00022989"/>
    </source>
</evidence>
<dbReference type="Proteomes" id="UP000887043">
    <property type="component" value="Unassembled WGS sequence"/>
</dbReference>
<sequence length="829" mass="93096">MTELVIKIYKYFHNHRPIFWASMIFLFIFFGFFASRINLEEDINKLMPSSKNADGTTKLAFSSLRIKDKTFLLFEGQKGATPQKIARACDAFVDSLNAQDAKRPKGEQVIGDVFYNIPEDVMFDAVDYMQEHFPAYIDTAVYAHIDSMLTVEHFNKQMITNREDMTGSFGSSFPELIQMDPVGIRSVLMKQMAPLMAGSAGSYKTIDEHFFVPDSSVCIAFITPKYSATNTGQGSAMFEMLNQQIEKFKTSHPEVKIVYHGTPASGYYNSSTIKKDLTTTVFGSFIFVLAFIFICFRNWDTLPLLILPVAFGAVFGLAMMYFIEGQFSLLALGIGAIVLGVAMSYVLHVLTHYKYVNDPEKVLRDETVPVLLGCLTTIGSFMGLIFINTDLLKDFGLFAAFAISGTTFFSLIFLPQLLDDKVNRINKKAFGFIDRINAYPFDQKKPLLAGIIVVTLICVVAYAIHGTQFDSDMNNLGYRSPEVVYSENLQTQKTESAIHSTYFASSGKTMEEAIEHFDALQHKLDSLQKLGLVKGYTSTNQIFVSEKVQQQRIDAWKKFWTPSRVGKVRQLVAMTAPQVGFSTDAFEPFFEAVEADYEPDPLYKSGIIPAGYQSTLMEKTYAGQYLLFTSVKYDKNSEVGANSDYMRICDAIANEPNMLVLDTSYYTQDTLMKLNSDFNILQWISMAFVFVVLLFSFRFNIKYTLLGFMPIILSWLIVLGAMDIFDMKFNLINIIISTFIFGIGVDYSIFVMNGLIGGKENKKLLGLHKSAIFFSAFILVITVSSMLLASHPAIKSVGFSTLVGLVSAVVLAYVLQPALFKFISRKEKQ</sequence>
<dbReference type="Gene3D" id="1.20.1640.10">
    <property type="entry name" value="Multidrug efflux transporter AcrB transmembrane domain"/>
    <property type="match status" value="2"/>
</dbReference>
<keyword evidence="2" id="KW-1003">Cell membrane</keyword>
<feature type="transmembrane region" description="Helical" evidence="6">
    <location>
        <begin position="797"/>
        <end position="820"/>
    </location>
</feature>
<dbReference type="Pfam" id="PF03176">
    <property type="entry name" value="MMPL"/>
    <property type="match status" value="1"/>
</dbReference>
<feature type="transmembrane region" description="Helical" evidence="6">
    <location>
        <begin position="303"/>
        <end position="323"/>
    </location>
</feature>
<evidence type="ECO:0000256" key="5">
    <source>
        <dbReference type="ARBA" id="ARBA00023136"/>
    </source>
</evidence>
<evidence type="ECO:0000256" key="6">
    <source>
        <dbReference type="SAM" id="Phobius"/>
    </source>
</evidence>
<proteinExistence type="predicted"/>
<feature type="transmembrane region" description="Helical" evidence="6">
    <location>
        <begin position="370"/>
        <end position="389"/>
    </location>
</feature>
<feature type="transmembrane region" description="Helical" evidence="6">
    <location>
        <begin position="277"/>
        <end position="296"/>
    </location>
</feature>
<dbReference type="PANTHER" id="PTHR33406">
    <property type="entry name" value="MEMBRANE PROTEIN MJ1562-RELATED"/>
    <property type="match status" value="1"/>
</dbReference>
<keyword evidence="5 6" id="KW-0472">Membrane</keyword>
<dbReference type="InterPro" id="IPR004869">
    <property type="entry name" value="MMPL_dom"/>
</dbReference>
<feature type="transmembrane region" description="Helical" evidence="6">
    <location>
        <begin position="680"/>
        <end position="697"/>
    </location>
</feature>
<comment type="subcellular location">
    <subcellularLocation>
        <location evidence="1">Cell membrane</location>
        <topology evidence="1">Multi-pass membrane protein</topology>
    </subcellularLocation>
</comment>
<gene>
    <name evidence="8" type="ORF">PRRU23_13800</name>
</gene>
<evidence type="ECO:0000256" key="3">
    <source>
        <dbReference type="ARBA" id="ARBA00022692"/>
    </source>
</evidence>
<organism evidence="8 9">
    <name type="scientific">Segatella bryantii</name>
    <name type="common">Prevotella bryantii</name>
    <dbReference type="NCBI Taxonomy" id="77095"/>
    <lineage>
        <taxon>Bacteria</taxon>
        <taxon>Pseudomonadati</taxon>
        <taxon>Bacteroidota</taxon>
        <taxon>Bacteroidia</taxon>
        <taxon>Bacteroidales</taxon>
        <taxon>Prevotellaceae</taxon>
        <taxon>Segatella</taxon>
    </lineage>
</organism>
<feature type="transmembrane region" description="Helical" evidence="6">
    <location>
        <begin position="18"/>
        <end position="39"/>
    </location>
</feature>
<dbReference type="RefSeq" id="WP_027453106.1">
    <property type="nucleotide sequence ID" value="NZ_BPTR01000001.1"/>
</dbReference>
<feature type="transmembrane region" description="Helical" evidence="6">
    <location>
        <begin position="771"/>
        <end position="791"/>
    </location>
</feature>
<evidence type="ECO:0000256" key="2">
    <source>
        <dbReference type="ARBA" id="ARBA00022475"/>
    </source>
</evidence>
<keyword evidence="3 6" id="KW-0812">Transmembrane</keyword>
<dbReference type="AlphaFoldDB" id="A0AA37HVN6"/>
<evidence type="ECO:0000313" key="9">
    <source>
        <dbReference type="Proteomes" id="UP000887043"/>
    </source>
</evidence>
<dbReference type="PANTHER" id="PTHR33406:SF13">
    <property type="entry name" value="MEMBRANE PROTEIN YDFJ"/>
    <property type="match status" value="1"/>
</dbReference>
<comment type="caution">
    <text evidence="8">The sequence shown here is derived from an EMBL/GenBank/DDBJ whole genome shotgun (WGS) entry which is preliminary data.</text>
</comment>
<dbReference type="SUPFAM" id="SSF82866">
    <property type="entry name" value="Multidrug efflux transporter AcrB transmembrane domain"/>
    <property type="match status" value="2"/>
</dbReference>
<keyword evidence="4 6" id="KW-1133">Transmembrane helix</keyword>
<accession>A0AA37HVN6</accession>